<comment type="caution">
    <text evidence="5">The sequence shown here is derived from an EMBL/GenBank/DDBJ whole genome shotgun (WGS) entry which is preliminary data.</text>
</comment>
<dbReference type="GO" id="GO:0006265">
    <property type="term" value="P:DNA topological change"/>
    <property type="evidence" value="ECO:0007669"/>
    <property type="project" value="InterPro"/>
</dbReference>
<dbReference type="EMBL" id="JAAZWO010000002">
    <property type="protein sequence ID" value="MBC2396597.1"/>
    <property type="molecule type" value="Genomic_DNA"/>
</dbReference>
<reference evidence="5 6" key="1">
    <citation type="submission" date="2020-04" db="EMBL/GenBank/DDBJ databases">
        <title>Genomic insights into acetone-butanol-ethanol (ABE) fermentation by sequencing solventogenic clostridia strains.</title>
        <authorList>
            <person name="Brown S."/>
        </authorList>
    </citation>
    <scope>NUCLEOTIDE SEQUENCE [LARGE SCALE GENOMIC DNA]</scope>
    <source>
        <strain evidence="5 6">DJ011</strain>
    </source>
</reference>
<dbReference type="PANTHER" id="PTHR36107">
    <property type="entry name" value="SMALL, ACID-SOLUBLE SPORE PROTEIN A"/>
    <property type="match status" value="1"/>
</dbReference>
<keyword evidence="6" id="KW-1185">Reference proteome</keyword>
<comment type="similarity">
    <text evidence="2">Belongs to the alpha/beta-type SASP family.</text>
</comment>
<dbReference type="PROSITE" id="PS00304">
    <property type="entry name" value="SASP_1"/>
    <property type="match status" value="1"/>
</dbReference>
<dbReference type="AlphaFoldDB" id="A0A923IZ46"/>
<dbReference type="InterPro" id="IPR038300">
    <property type="entry name" value="SASP_sf_alpha/beta"/>
</dbReference>
<evidence type="ECO:0000313" key="6">
    <source>
        <dbReference type="Proteomes" id="UP000563151"/>
    </source>
</evidence>
<accession>A0A923IZ46</accession>
<dbReference type="GO" id="GO:0030435">
    <property type="term" value="P:sporulation resulting in formation of a cellular spore"/>
    <property type="evidence" value="ECO:0007669"/>
    <property type="project" value="UniProtKB-KW"/>
</dbReference>
<keyword evidence="4" id="KW-0238">DNA-binding</keyword>
<dbReference type="Proteomes" id="UP000563151">
    <property type="component" value="Unassembled WGS sequence"/>
</dbReference>
<dbReference type="InterPro" id="IPR050847">
    <property type="entry name" value="SASP_DNA-binding"/>
</dbReference>
<protein>
    <submittedName>
        <fullName evidence="5">Alpha/beta-type small acid-soluble spore protein</fullName>
    </submittedName>
</protein>
<dbReference type="Gene3D" id="6.10.10.80">
    <property type="entry name" value="Small, acid-soluble spore protein, alpha/beta type-like"/>
    <property type="match status" value="1"/>
</dbReference>
<sequence>MAYGSSNRVLIPEARQGLNQFKMEVANELGLSNYDTIDKGNLTSRQNGSVGGEMVRRMVEAYERNL</sequence>
<gene>
    <name evidence="5" type="ORF">HGG79_02230</name>
</gene>
<dbReference type="InterPro" id="IPR001448">
    <property type="entry name" value="SASP_alpha/beta-type"/>
</dbReference>
<dbReference type="PROSITE" id="PS00684">
    <property type="entry name" value="SASP_2"/>
    <property type="match status" value="1"/>
</dbReference>
<dbReference type="RefSeq" id="WP_035144960.1">
    <property type="nucleotide sequence ID" value="NZ_JAAZWO010000002.1"/>
</dbReference>
<evidence type="ECO:0000256" key="4">
    <source>
        <dbReference type="ARBA" id="ARBA00023125"/>
    </source>
</evidence>
<evidence type="ECO:0000256" key="1">
    <source>
        <dbReference type="ARBA" id="ARBA00003863"/>
    </source>
</evidence>
<organism evidence="5 6">
    <name type="scientific">Clostridium tetanomorphum</name>
    <dbReference type="NCBI Taxonomy" id="1553"/>
    <lineage>
        <taxon>Bacteria</taxon>
        <taxon>Bacillati</taxon>
        <taxon>Bacillota</taxon>
        <taxon>Clostridia</taxon>
        <taxon>Eubacteriales</taxon>
        <taxon>Clostridiaceae</taxon>
        <taxon>Clostridium</taxon>
    </lineage>
</organism>
<dbReference type="GO" id="GO:0003690">
    <property type="term" value="F:double-stranded DNA binding"/>
    <property type="evidence" value="ECO:0007669"/>
    <property type="project" value="InterPro"/>
</dbReference>
<evidence type="ECO:0000256" key="3">
    <source>
        <dbReference type="ARBA" id="ARBA00022969"/>
    </source>
</evidence>
<keyword evidence="3" id="KW-0749">Sporulation</keyword>
<dbReference type="PANTHER" id="PTHR36107:SF1">
    <property type="entry name" value="SMALL, ACID-SOLUBLE SPORE PROTEIN A"/>
    <property type="match status" value="1"/>
</dbReference>
<dbReference type="Pfam" id="PF00269">
    <property type="entry name" value="SASP"/>
    <property type="match status" value="1"/>
</dbReference>
<proteinExistence type="inferred from homology"/>
<evidence type="ECO:0000256" key="2">
    <source>
        <dbReference type="ARBA" id="ARBA00005442"/>
    </source>
</evidence>
<name>A0A923IZ46_CLOTT</name>
<comment type="function">
    <text evidence="1">SASP are bound to spore DNA. They are double-stranded DNA-binding proteins that cause DNA to change to an a-like conformation. They protect the DNA backbone from chemical and enzymatic cleavage and are thus involved in dormant spore's high resistance to UV light.</text>
</comment>
<evidence type="ECO:0000313" key="5">
    <source>
        <dbReference type="EMBL" id="MBC2396597.1"/>
    </source>
</evidence>
<dbReference type="InterPro" id="IPR018126">
    <property type="entry name" value="SASP_alpha/beta-type_CS"/>
</dbReference>